<dbReference type="EMBL" id="JBHLWH010000047">
    <property type="protein sequence ID" value="MFC0250184.1"/>
    <property type="molecule type" value="Genomic_DNA"/>
</dbReference>
<dbReference type="RefSeq" id="WP_378043653.1">
    <property type="nucleotide sequence ID" value="NZ_JBHLWH010000047.1"/>
</dbReference>
<evidence type="ECO:0000256" key="6">
    <source>
        <dbReference type="SAM" id="MobiDB-lite"/>
    </source>
</evidence>
<evidence type="ECO:0000259" key="7">
    <source>
        <dbReference type="Pfam" id="PF00296"/>
    </source>
</evidence>
<comment type="caution">
    <text evidence="8">The sequence shown here is derived from an EMBL/GenBank/DDBJ whole genome shotgun (WGS) entry which is preliminary data.</text>
</comment>
<protein>
    <submittedName>
        <fullName evidence="8">NtaA/DmoA family FMN-dependent monooxygenase</fullName>
        <ecNumber evidence="8">1.14.-.-</ecNumber>
    </submittedName>
</protein>
<dbReference type="PANTHER" id="PTHR30011:SF16">
    <property type="entry name" value="C2H2 FINGER DOMAIN TRANSCRIPTION FACTOR (EUROFUNG)-RELATED"/>
    <property type="match status" value="1"/>
</dbReference>
<evidence type="ECO:0000256" key="3">
    <source>
        <dbReference type="ARBA" id="ARBA00023002"/>
    </source>
</evidence>
<feature type="domain" description="Luciferase-like" evidence="7">
    <location>
        <begin position="35"/>
        <end position="407"/>
    </location>
</feature>
<feature type="compositionally biased region" description="Basic and acidic residues" evidence="6">
    <location>
        <begin position="483"/>
        <end position="492"/>
    </location>
</feature>
<dbReference type="PANTHER" id="PTHR30011">
    <property type="entry name" value="ALKANESULFONATE MONOOXYGENASE-RELATED"/>
    <property type="match status" value="1"/>
</dbReference>
<keyword evidence="9" id="KW-1185">Reference proteome</keyword>
<proteinExistence type="inferred from homology"/>
<feature type="region of interest" description="Disordered" evidence="6">
    <location>
        <begin position="452"/>
        <end position="500"/>
    </location>
</feature>
<reference evidence="8 9" key="1">
    <citation type="submission" date="2024-09" db="EMBL/GenBank/DDBJ databases">
        <authorList>
            <person name="Sun Q."/>
            <person name="Mori K."/>
        </authorList>
    </citation>
    <scope>NUCLEOTIDE SEQUENCE [LARGE SCALE GENOMIC DNA]</scope>
    <source>
        <strain evidence="8 9">CCM 7609</strain>
    </source>
</reference>
<organism evidence="8 9">
    <name type="scientific">Citricoccus parietis</name>
    <dbReference type="NCBI Taxonomy" id="592307"/>
    <lineage>
        <taxon>Bacteria</taxon>
        <taxon>Bacillati</taxon>
        <taxon>Actinomycetota</taxon>
        <taxon>Actinomycetes</taxon>
        <taxon>Micrococcales</taxon>
        <taxon>Micrococcaceae</taxon>
        <taxon>Citricoccus</taxon>
    </lineage>
</organism>
<name>A0ABV6FA42_9MICC</name>
<dbReference type="Pfam" id="PF00296">
    <property type="entry name" value="Bac_luciferase"/>
    <property type="match status" value="1"/>
</dbReference>
<comment type="similarity">
    <text evidence="5">Belongs to the NtaA/SnaA/DszA monooxygenase family.</text>
</comment>
<dbReference type="Gene3D" id="3.20.20.30">
    <property type="entry name" value="Luciferase-like domain"/>
    <property type="match status" value="1"/>
</dbReference>
<evidence type="ECO:0000313" key="8">
    <source>
        <dbReference type="EMBL" id="MFC0250184.1"/>
    </source>
</evidence>
<evidence type="ECO:0000256" key="2">
    <source>
        <dbReference type="ARBA" id="ARBA00022643"/>
    </source>
</evidence>
<dbReference type="NCBIfam" id="TIGR03860">
    <property type="entry name" value="FMN_nitrolo"/>
    <property type="match status" value="1"/>
</dbReference>
<dbReference type="EC" id="1.14.-.-" evidence="8"/>
<keyword evidence="2" id="KW-0288">FMN</keyword>
<gene>
    <name evidence="8" type="ORF">ACFFIO_16875</name>
</gene>
<evidence type="ECO:0000256" key="5">
    <source>
        <dbReference type="ARBA" id="ARBA00033748"/>
    </source>
</evidence>
<dbReference type="GO" id="GO:0004497">
    <property type="term" value="F:monooxygenase activity"/>
    <property type="evidence" value="ECO:0007669"/>
    <property type="project" value="UniProtKB-KW"/>
</dbReference>
<sequence length="500" mass="54451">MSAPVAPTSPARPSRQLQFGVFFQGVNSSTVWNVPEAGSQTDFESFRRLAQTAERGLFAAFFLGEGLRLREHLGHVHDLDVVGRPDAQTMLAALARVTTRIGLVATQNTTYNDPADLAHRLHSLDLISGGRAAWNIVTTDNEWTGENFRRGGYLDHADRYTHAEAFVQTAKRVWSSWGADAIAADGRAPQWLDRQGIGPVHHEGEHYTVHYISRLPRSPQGRPVLFQAGDSPTGRDFAARQADVVFSAHNALDDALAFRKDITERTVEAGRPADAVKIMPGTEFVLAPTPREAEEKLEWVRSHQIGPQQAIAYLEQFWGRALDGVDPEGPLPDIAPAVDETDVTRGSGFQGAKAAELTAAWRREAAEKGQNILQFVRERSSRGASRTFSGSYADVADRLAEYSRLGAVDGFNITPWLIPSGLDDIVNHLVPELQERGVYPTEYSGDTLREHLGLDWPDDEGAGAGVADGTDSVDSAGAAIGDRATREDHDAGRAPQPAIT</sequence>
<dbReference type="InterPro" id="IPR011251">
    <property type="entry name" value="Luciferase-like_dom"/>
</dbReference>
<keyword evidence="3 8" id="KW-0560">Oxidoreductase</keyword>
<keyword evidence="4 8" id="KW-0503">Monooxygenase</keyword>
<dbReference type="InterPro" id="IPR036661">
    <property type="entry name" value="Luciferase-like_sf"/>
</dbReference>
<evidence type="ECO:0000256" key="4">
    <source>
        <dbReference type="ARBA" id="ARBA00023033"/>
    </source>
</evidence>
<dbReference type="InterPro" id="IPR051260">
    <property type="entry name" value="Diverse_substr_monoxygenases"/>
</dbReference>
<evidence type="ECO:0000256" key="1">
    <source>
        <dbReference type="ARBA" id="ARBA00022630"/>
    </source>
</evidence>
<dbReference type="SUPFAM" id="SSF51679">
    <property type="entry name" value="Bacterial luciferase-like"/>
    <property type="match status" value="1"/>
</dbReference>
<evidence type="ECO:0000313" key="9">
    <source>
        <dbReference type="Proteomes" id="UP001589766"/>
    </source>
</evidence>
<accession>A0ABV6FA42</accession>
<keyword evidence="1" id="KW-0285">Flavoprotein</keyword>
<dbReference type="InterPro" id="IPR016215">
    <property type="entry name" value="NTA_MOA"/>
</dbReference>
<dbReference type="Proteomes" id="UP001589766">
    <property type="component" value="Unassembled WGS sequence"/>
</dbReference>
<dbReference type="PIRSF" id="PIRSF000337">
    <property type="entry name" value="NTA_MOA"/>
    <property type="match status" value="1"/>
</dbReference>